<dbReference type="EMBL" id="SKFH01000066">
    <property type="protein sequence ID" value="TCZ64236.1"/>
    <property type="molecule type" value="Genomic_DNA"/>
</dbReference>
<protein>
    <submittedName>
        <fullName evidence="3">PorT family protein</fullName>
    </submittedName>
</protein>
<evidence type="ECO:0000313" key="3">
    <source>
        <dbReference type="EMBL" id="TCZ64236.1"/>
    </source>
</evidence>
<reference evidence="3 4" key="1">
    <citation type="submission" date="2019-03" db="EMBL/GenBank/DDBJ databases">
        <authorList>
            <person name="Kim M.K.M."/>
        </authorList>
    </citation>
    <scope>NUCLEOTIDE SEQUENCE [LARGE SCALE GENOMIC DNA]</scope>
    <source>
        <strain evidence="3 4">17J68-15</strain>
    </source>
</reference>
<feature type="signal peptide" evidence="1">
    <location>
        <begin position="1"/>
        <end position="27"/>
    </location>
</feature>
<proteinExistence type="predicted"/>
<feature type="domain" description="Outer membrane protein beta-barrel" evidence="2">
    <location>
        <begin position="30"/>
        <end position="203"/>
    </location>
</feature>
<name>A0A4R4DRW3_9BACT</name>
<dbReference type="Proteomes" id="UP000295164">
    <property type="component" value="Unassembled WGS sequence"/>
</dbReference>
<dbReference type="InterPro" id="IPR025665">
    <property type="entry name" value="Beta-barrel_OMP_2"/>
</dbReference>
<dbReference type="Pfam" id="PF13568">
    <property type="entry name" value="OMP_b-brl_2"/>
    <property type="match status" value="1"/>
</dbReference>
<evidence type="ECO:0000259" key="2">
    <source>
        <dbReference type="Pfam" id="PF13568"/>
    </source>
</evidence>
<accession>A0A4R4DRW3</accession>
<evidence type="ECO:0000313" key="4">
    <source>
        <dbReference type="Proteomes" id="UP000295164"/>
    </source>
</evidence>
<comment type="caution">
    <text evidence="3">The sequence shown here is derived from an EMBL/GenBank/DDBJ whole genome shotgun (WGS) entry which is preliminary data.</text>
</comment>
<sequence>MRLKNTSMRKGLFTLLLLSGTFGAVQAQQIRAGVNFANISTTASGRADASNMLTSFQVGLIGNIKLGTNMLALQPGILFTGKGAKVQYREPGQVGYYKQSTNPYYIEVPVNLVVKPPVGGGSHFFFGAGPYVAMGITGKVRTEGSALLGVNGERSIRFSNDDPSTFNQEEGTGFGILRRFDYGLNGTAGFEGKLAVIGVNYGLGLAKLQSGSNSNADDANKHRVLSVFVGIKL</sequence>
<keyword evidence="1" id="KW-0732">Signal</keyword>
<gene>
    <name evidence="3" type="ORF">E0486_18285</name>
</gene>
<organism evidence="3 4">
    <name type="scientific">Flaviaesturariibacter aridisoli</name>
    <dbReference type="NCBI Taxonomy" id="2545761"/>
    <lineage>
        <taxon>Bacteria</taxon>
        <taxon>Pseudomonadati</taxon>
        <taxon>Bacteroidota</taxon>
        <taxon>Chitinophagia</taxon>
        <taxon>Chitinophagales</taxon>
        <taxon>Chitinophagaceae</taxon>
        <taxon>Flaviaestuariibacter</taxon>
    </lineage>
</organism>
<dbReference type="OrthoDB" id="1150878at2"/>
<feature type="chain" id="PRO_5020627076" evidence="1">
    <location>
        <begin position="28"/>
        <end position="233"/>
    </location>
</feature>
<dbReference type="AlphaFoldDB" id="A0A4R4DRW3"/>
<evidence type="ECO:0000256" key="1">
    <source>
        <dbReference type="SAM" id="SignalP"/>
    </source>
</evidence>
<keyword evidence="4" id="KW-1185">Reference proteome</keyword>